<keyword evidence="3" id="KW-0255">Endonuclease</keyword>
<dbReference type="EMBL" id="JAYKOT010000002">
    <property type="protein sequence ID" value="MEB3428862.1"/>
    <property type="molecule type" value="Genomic_DNA"/>
</dbReference>
<keyword evidence="3" id="KW-0540">Nuclease</keyword>
<dbReference type="PANTHER" id="PTHR41287">
    <property type="match status" value="1"/>
</dbReference>
<sequence length="550" mass="63519">MTPFEEYHTKIYDGTIVSCDKMKKVAEILLERFISPGEYHFDFELANKPIDFIENFCYVPAGDIGQKLKLELFQKARIQAIFGFVDDEGYRQINEVNIIEGRKNGKTTECAAIELYMLMGDGEGGAEIYNIATKLDQAKKGFNAAVNMRLQSKLLKKHTKKRAADIYFPATMSFIKAMASNTSSLDSLDAHCVIVDELAAIKNRDLYDLMKQSMGSRNQPLLFTISTNGFVRDSVFDAQYDYAARWLKGEINDQHFLPYIYELDTYEEWDNPDMWIKANPGLGTIKKIDYLEQMVQKAKDDQAFKPTVMVKDFNMKQTDESSWLRYEELNNEQVSSIKYDYCIGGFDAADTTDLNFAVALCQRPGDEQIQVRSMAWIPEKVIEEQQKSGNRVERDKVPYDLWKKQGYLRTCPGGKCDKRIFLNWFKELRDEEGLYVMFIGYDPWHIDDTLLREFETEFGKNCMIPVRQGAITLSQPMKDLKAELIEKNIVYQNNPILKWCLMNTSIKTDVNGNIQPVKKLDHTQRIDGTIALLCGYKVLQDNKDRYINMN</sequence>
<evidence type="ECO:0000259" key="1">
    <source>
        <dbReference type="Pfam" id="PF03354"/>
    </source>
</evidence>
<evidence type="ECO:0000313" key="3">
    <source>
        <dbReference type="EMBL" id="MEB3428862.1"/>
    </source>
</evidence>
<keyword evidence="3" id="KW-0378">Hydrolase</keyword>
<organism evidence="3 4">
    <name type="scientific">Citroniella saccharovorans</name>
    <dbReference type="NCBI Taxonomy" id="2053367"/>
    <lineage>
        <taxon>Bacteria</taxon>
        <taxon>Bacillati</taxon>
        <taxon>Bacillota</taxon>
        <taxon>Tissierellia</taxon>
        <taxon>Tissierellales</taxon>
        <taxon>Peptoniphilaceae</taxon>
        <taxon>Citroniella</taxon>
    </lineage>
</organism>
<dbReference type="Pfam" id="PF20441">
    <property type="entry name" value="TerL_nuclease"/>
    <property type="match status" value="1"/>
</dbReference>
<dbReference type="PANTHER" id="PTHR41287:SF1">
    <property type="entry name" value="PROTEIN YMFN"/>
    <property type="match status" value="1"/>
</dbReference>
<dbReference type="AlphaFoldDB" id="A0AAW9MXT8"/>
<protein>
    <submittedName>
        <fullName evidence="3">Terminase TerL endonuclease subunit</fullName>
    </submittedName>
</protein>
<proteinExistence type="predicted"/>
<dbReference type="GO" id="GO:0004519">
    <property type="term" value="F:endonuclease activity"/>
    <property type="evidence" value="ECO:0007669"/>
    <property type="project" value="UniProtKB-KW"/>
</dbReference>
<evidence type="ECO:0000259" key="2">
    <source>
        <dbReference type="Pfam" id="PF20441"/>
    </source>
</evidence>
<dbReference type="Pfam" id="PF03354">
    <property type="entry name" value="TerL_ATPase"/>
    <property type="match status" value="1"/>
</dbReference>
<feature type="domain" description="Terminase large subunit-like endonuclease" evidence="2">
    <location>
        <begin position="250"/>
        <end position="533"/>
    </location>
</feature>
<gene>
    <name evidence="3" type="ORF">VLK81_02285</name>
</gene>
<dbReference type="Proteomes" id="UP001357733">
    <property type="component" value="Unassembled WGS sequence"/>
</dbReference>
<comment type="caution">
    <text evidence="3">The sequence shown here is derived from an EMBL/GenBank/DDBJ whole genome shotgun (WGS) entry which is preliminary data.</text>
</comment>
<name>A0AAW9MXT8_9FIRM</name>
<accession>A0AAW9MXT8</accession>
<dbReference type="InterPro" id="IPR005021">
    <property type="entry name" value="Terminase_largesu-like"/>
</dbReference>
<reference evidence="3 4" key="1">
    <citation type="submission" date="2024-01" db="EMBL/GenBank/DDBJ databases">
        <title>Complete genome sequence of Citroniella saccharovorans strain M6.X9, isolated from human fecal sample.</title>
        <authorList>
            <person name="Cheng G."/>
            <person name="Westerholm M."/>
            <person name="Schnurer A."/>
        </authorList>
    </citation>
    <scope>NUCLEOTIDE SEQUENCE [LARGE SCALE GENOMIC DNA]</scope>
    <source>
        <strain evidence="3 4">DSM 29873</strain>
    </source>
</reference>
<dbReference type="RefSeq" id="WP_324618919.1">
    <property type="nucleotide sequence ID" value="NZ_JAYKOT010000002.1"/>
</dbReference>
<dbReference type="Gene3D" id="3.40.50.300">
    <property type="entry name" value="P-loop containing nucleotide triphosphate hydrolases"/>
    <property type="match status" value="1"/>
</dbReference>
<feature type="domain" description="Terminase large subunit-like ATPase" evidence="1">
    <location>
        <begin position="73"/>
        <end position="244"/>
    </location>
</feature>
<dbReference type="InterPro" id="IPR046461">
    <property type="entry name" value="TerL_ATPase"/>
</dbReference>
<dbReference type="InterPro" id="IPR027417">
    <property type="entry name" value="P-loop_NTPase"/>
</dbReference>
<dbReference type="InterPro" id="IPR046462">
    <property type="entry name" value="TerL_nuclease"/>
</dbReference>
<evidence type="ECO:0000313" key="4">
    <source>
        <dbReference type="Proteomes" id="UP001357733"/>
    </source>
</evidence>
<keyword evidence="4" id="KW-1185">Reference proteome</keyword>